<feature type="transmembrane region" description="Helical" evidence="8">
    <location>
        <begin position="177"/>
        <end position="202"/>
    </location>
</feature>
<dbReference type="AlphaFoldDB" id="A0A8J7WIF3"/>
<gene>
    <name evidence="9" type="ORF">KGA66_02455</name>
</gene>
<feature type="transmembrane region" description="Helical" evidence="8">
    <location>
        <begin position="254"/>
        <end position="278"/>
    </location>
</feature>
<comment type="caution">
    <text evidence="9">The sequence shown here is derived from an EMBL/GenBank/DDBJ whole genome shotgun (WGS) entry which is preliminary data.</text>
</comment>
<reference evidence="9" key="1">
    <citation type="submission" date="2021-04" db="EMBL/GenBank/DDBJ databases">
        <title>Genome based classification of Actinospica acidithermotolerans sp. nov., an actinobacterium isolated from an Indonesian hot spring.</title>
        <authorList>
            <person name="Kusuma A.B."/>
            <person name="Putra K.E."/>
            <person name="Nafisah S."/>
            <person name="Loh J."/>
            <person name="Nouioui I."/>
            <person name="Goodfellow M."/>
        </authorList>
    </citation>
    <scope>NUCLEOTIDE SEQUENCE</scope>
    <source>
        <strain evidence="9">DSM 45618</strain>
    </source>
</reference>
<comment type="subcellular location">
    <subcellularLocation>
        <location evidence="1">Cell membrane</location>
        <topology evidence="1">Multi-pass membrane protein</topology>
    </subcellularLocation>
</comment>
<dbReference type="GO" id="GO:0022857">
    <property type="term" value="F:transmembrane transporter activity"/>
    <property type="evidence" value="ECO:0007669"/>
    <property type="project" value="InterPro"/>
</dbReference>
<dbReference type="EMBL" id="JAGSXH010000005">
    <property type="protein sequence ID" value="MBS2961893.1"/>
    <property type="molecule type" value="Genomic_DNA"/>
</dbReference>
<feature type="transmembrane region" description="Helical" evidence="8">
    <location>
        <begin position="151"/>
        <end position="171"/>
    </location>
</feature>
<name>A0A8J7WIF3_9ACTN</name>
<evidence type="ECO:0000313" key="10">
    <source>
        <dbReference type="Proteomes" id="UP000677913"/>
    </source>
</evidence>
<feature type="transmembrane region" description="Helical" evidence="8">
    <location>
        <begin position="354"/>
        <end position="377"/>
    </location>
</feature>
<evidence type="ECO:0000256" key="6">
    <source>
        <dbReference type="ARBA" id="ARBA00023136"/>
    </source>
</evidence>
<evidence type="ECO:0000256" key="7">
    <source>
        <dbReference type="SAM" id="MobiDB-lite"/>
    </source>
</evidence>
<keyword evidence="5 8" id="KW-1133">Transmembrane helix</keyword>
<feature type="transmembrane region" description="Helical" evidence="8">
    <location>
        <begin position="314"/>
        <end position="333"/>
    </location>
</feature>
<evidence type="ECO:0000256" key="1">
    <source>
        <dbReference type="ARBA" id="ARBA00004651"/>
    </source>
</evidence>
<evidence type="ECO:0000256" key="8">
    <source>
        <dbReference type="SAM" id="Phobius"/>
    </source>
</evidence>
<feature type="transmembrane region" description="Helical" evidence="8">
    <location>
        <begin position="223"/>
        <end position="248"/>
    </location>
</feature>
<dbReference type="GO" id="GO:0005886">
    <property type="term" value="C:plasma membrane"/>
    <property type="evidence" value="ECO:0007669"/>
    <property type="project" value="UniProtKB-SubCell"/>
</dbReference>
<keyword evidence="3" id="KW-1003">Cell membrane</keyword>
<feature type="transmembrane region" description="Helical" evidence="8">
    <location>
        <begin position="383"/>
        <end position="403"/>
    </location>
</feature>
<feature type="transmembrane region" description="Helical" evidence="8">
    <location>
        <begin position="95"/>
        <end position="117"/>
    </location>
</feature>
<keyword evidence="4 8" id="KW-0812">Transmembrane</keyword>
<dbReference type="Pfam" id="PF07690">
    <property type="entry name" value="MFS_1"/>
    <property type="match status" value="1"/>
</dbReference>
<evidence type="ECO:0000256" key="3">
    <source>
        <dbReference type="ARBA" id="ARBA00022475"/>
    </source>
</evidence>
<dbReference type="SUPFAM" id="SSF103473">
    <property type="entry name" value="MFS general substrate transporter"/>
    <property type="match status" value="1"/>
</dbReference>
<feature type="transmembrane region" description="Helical" evidence="8">
    <location>
        <begin position="21"/>
        <end position="46"/>
    </location>
</feature>
<dbReference type="Proteomes" id="UP000677913">
    <property type="component" value="Unassembled WGS sequence"/>
</dbReference>
<feature type="region of interest" description="Disordered" evidence="7">
    <location>
        <begin position="409"/>
        <end position="429"/>
    </location>
</feature>
<feature type="transmembrane region" description="Helical" evidence="8">
    <location>
        <begin position="290"/>
        <end position="308"/>
    </location>
</feature>
<dbReference type="PANTHER" id="PTHR23517:SF2">
    <property type="entry name" value="MULTIDRUG RESISTANCE PROTEIN MDTH"/>
    <property type="match status" value="1"/>
</dbReference>
<dbReference type="InterPro" id="IPR036259">
    <property type="entry name" value="MFS_trans_sf"/>
</dbReference>
<dbReference type="PANTHER" id="PTHR23517">
    <property type="entry name" value="RESISTANCE PROTEIN MDTM, PUTATIVE-RELATED-RELATED"/>
    <property type="match status" value="1"/>
</dbReference>
<dbReference type="InterPro" id="IPR050171">
    <property type="entry name" value="MFS_Transporters"/>
</dbReference>
<feature type="transmembrane region" description="Helical" evidence="8">
    <location>
        <begin position="52"/>
        <end position="74"/>
    </location>
</feature>
<organism evidence="9 10">
    <name type="scientific">Actinocrinis puniceicyclus</name>
    <dbReference type="NCBI Taxonomy" id="977794"/>
    <lineage>
        <taxon>Bacteria</taxon>
        <taxon>Bacillati</taxon>
        <taxon>Actinomycetota</taxon>
        <taxon>Actinomycetes</taxon>
        <taxon>Catenulisporales</taxon>
        <taxon>Actinospicaceae</taxon>
        <taxon>Actinocrinis</taxon>
    </lineage>
</organism>
<dbReference type="RefSeq" id="WP_211464003.1">
    <property type="nucleotide sequence ID" value="NZ_JAGSXH010000005.1"/>
</dbReference>
<proteinExistence type="predicted"/>
<keyword evidence="10" id="KW-1185">Reference proteome</keyword>
<dbReference type="Gene3D" id="1.20.1250.20">
    <property type="entry name" value="MFS general substrate transporter like domains"/>
    <property type="match status" value="1"/>
</dbReference>
<keyword evidence="6 8" id="KW-0472">Membrane</keyword>
<dbReference type="InterPro" id="IPR011701">
    <property type="entry name" value="MFS"/>
</dbReference>
<evidence type="ECO:0000313" key="9">
    <source>
        <dbReference type="EMBL" id="MBS2961893.1"/>
    </source>
</evidence>
<evidence type="ECO:0000256" key="4">
    <source>
        <dbReference type="ARBA" id="ARBA00022692"/>
    </source>
</evidence>
<accession>A0A8J7WIF3</accession>
<evidence type="ECO:0000256" key="5">
    <source>
        <dbReference type="ARBA" id="ARBA00022989"/>
    </source>
</evidence>
<protein>
    <submittedName>
        <fullName evidence="9">MFS transporter</fullName>
    </submittedName>
</protein>
<keyword evidence="2" id="KW-0813">Transport</keyword>
<evidence type="ECO:0000256" key="2">
    <source>
        <dbReference type="ARBA" id="ARBA00022448"/>
    </source>
</evidence>
<sequence>MRGEVMRRLLGNYALPSKGGRIIAAGVVVYASSSGLYLAGGTVYFVKGIGLSAAQVGAGLTIASLVGFVTTVPVSMLATRWGPRRLLRLLQVWRALWFASLAFAHGMVAFTLFASLFTISQGPIFPMVQLLVNAVVGEADRTRTLGLISSVINVGMSLGILAAAPFLAVGGTGMLRAVLLVGAGCCLASSAVFGLLKVGVITAGPTQTRRFGGLLTVARDRPYLGLTLVNGALFLHTVLLGIGLPLWIVQSTNAPVGLLSALFVVNTVLAIVFQVHVAKNVNSTRDGIRALRRSGLALAAFSLLLIATTHSSRWLTIILLIAATAVLTFGELLQGAGGWELSFRHAPEARRTEYLSVFNLSTSAAGIVGPVLLALLLSRRTTGLIALAAVFVCTALAVTVLGARLGRLEPPPGAPRESESEQAAAAGSH</sequence>